<evidence type="ECO:0000313" key="1">
    <source>
        <dbReference type="EMBL" id="KAG7154173.1"/>
    </source>
</evidence>
<comment type="caution">
    <text evidence="1">The sequence shown here is derived from an EMBL/GenBank/DDBJ whole genome shotgun (WGS) entry which is preliminary data.</text>
</comment>
<feature type="non-terminal residue" evidence="1">
    <location>
        <position position="1"/>
    </location>
</feature>
<name>A0A8J5JBT6_HOMAM</name>
<dbReference type="AlphaFoldDB" id="A0A8J5JBT6"/>
<dbReference type="Proteomes" id="UP000747542">
    <property type="component" value="Unassembled WGS sequence"/>
</dbReference>
<keyword evidence="2" id="KW-1185">Reference proteome</keyword>
<evidence type="ECO:0000313" key="2">
    <source>
        <dbReference type="Proteomes" id="UP000747542"/>
    </source>
</evidence>
<dbReference type="EMBL" id="JAHLQT010045000">
    <property type="protein sequence ID" value="KAG7154173.1"/>
    <property type="molecule type" value="Genomic_DNA"/>
</dbReference>
<protein>
    <submittedName>
        <fullName evidence="1">Uncharacterized protein</fullName>
    </submittedName>
</protein>
<accession>A0A8J5JBT6</accession>
<sequence>MESHITAHITYPRQSNYGCETMNDGPAYSVSLTTNTEGRNKTEPKEVLQVNDLASAVVCDVTELDEDLTIAL</sequence>
<gene>
    <name evidence="1" type="ORF">Hamer_G020482</name>
</gene>
<organism evidence="1 2">
    <name type="scientific">Homarus americanus</name>
    <name type="common">American lobster</name>
    <dbReference type="NCBI Taxonomy" id="6706"/>
    <lineage>
        <taxon>Eukaryota</taxon>
        <taxon>Metazoa</taxon>
        <taxon>Ecdysozoa</taxon>
        <taxon>Arthropoda</taxon>
        <taxon>Crustacea</taxon>
        <taxon>Multicrustacea</taxon>
        <taxon>Malacostraca</taxon>
        <taxon>Eumalacostraca</taxon>
        <taxon>Eucarida</taxon>
        <taxon>Decapoda</taxon>
        <taxon>Pleocyemata</taxon>
        <taxon>Astacidea</taxon>
        <taxon>Nephropoidea</taxon>
        <taxon>Nephropidae</taxon>
        <taxon>Homarus</taxon>
    </lineage>
</organism>
<proteinExistence type="predicted"/>
<reference evidence="1" key="1">
    <citation type="journal article" date="2021" name="Sci. Adv.">
        <title>The American lobster genome reveals insights on longevity, neural, and immune adaptations.</title>
        <authorList>
            <person name="Polinski J.M."/>
            <person name="Zimin A.V."/>
            <person name="Clark K.F."/>
            <person name="Kohn A.B."/>
            <person name="Sadowski N."/>
            <person name="Timp W."/>
            <person name="Ptitsyn A."/>
            <person name="Khanna P."/>
            <person name="Romanova D.Y."/>
            <person name="Williams P."/>
            <person name="Greenwood S.J."/>
            <person name="Moroz L.L."/>
            <person name="Walt D.R."/>
            <person name="Bodnar A.G."/>
        </authorList>
    </citation>
    <scope>NUCLEOTIDE SEQUENCE</scope>
    <source>
        <strain evidence="1">GMGI-L3</strain>
    </source>
</reference>